<dbReference type="AlphaFoldDB" id="A0A4R2GUX2"/>
<feature type="domain" description="Major facilitator superfamily (MFS) profile" evidence="6">
    <location>
        <begin position="6"/>
        <end position="410"/>
    </location>
</feature>
<evidence type="ECO:0000256" key="5">
    <source>
        <dbReference type="SAM" id="Phobius"/>
    </source>
</evidence>
<comment type="subcellular location">
    <subcellularLocation>
        <location evidence="1">Cell membrane</location>
        <topology evidence="1">Multi-pass membrane protein</topology>
    </subcellularLocation>
</comment>
<dbReference type="EMBL" id="SLWN01000024">
    <property type="protein sequence ID" value="TCO14317.1"/>
    <property type="molecule type" value="Genomic_DNA"/>
</dbReference>
<evidence type="ECO:0000313" key="8">
    <source>
        <dbReference type="Proteomes" id="UP000294508"/>
    </source>
</evidence>
<gene>
    <name evidence="7" type="ORF">EV652_1249</name>
</gene>
<keyword evidence="3 5" id="KW-1133">Transmembrane helix</keyword>
<evidence type="ECO:0000313" key="7">
    <source>
        <dbReference type="EMBL" id="TCO14317.1"/>
    </source>
</evidence>
<keyword evidence="2 5" id="KW-0812">Transmembrane</keyword>
<feature type="transmembrane region" description="Helical" evidence="5">
    <location>
        <begin position="362"/>
        <end position="380"/>
    </location>
</feature>
<feature type="transmembrane region" description="Helical" evidence="5">
    <location>
        <begin position="137"/>
        <end position="159"/>
    </location>
</feature>
<feature type="transmembrane region" description="Helical" evidence="5">
    <location>
        <begin position="39"/>
        <end position="60"/>
    </location>
</feature>
<dbReference type="RefSeq" id="WP_132216330.1">
    <property type="nucleotide sequence ID" value="NZ_SLWN01000024.1"/>
</dbReference>
<dbReference type="PANTHER" id="PTHR23530">
    <property type="entry name" value="TRANSPORT PROTEIN-RELATED"/>
    <property type="match status" value="1"/>
</dbReference>
<name>A0A4R2GUX2_9ACTN</name>
<evidence type="ECO:0000256" key="4">
    <source>
        <dbReference type="ARBA" id="ARBA00023136"/>
    </source>
</evidence>
<keyword evidence="8" id="KW-1185">Reference proteome</keyword>
<proteinExistence type="predicted"/>
<dbReference type="InterPro" id="IPR005829">
    <property type="entry name" value="Sugar_transporter_CS"/>
</dbReference>
<protein>
    <submittedName>
        <fullName evidence="7">Putative MFS family arabinose efflux permease</fullName>
    </submittedName>
</protein>
<dbReference type="PROSITE" id="PS00216">
    <property type="entry name" value="SUGAR_TRANSPORT_1"/>
    <property type="match status" value="1"/>
</dbReference>
<feature type="transmembrane region" description="Helical" evidence="5">
    <location>
        <begin position="166"/>
        <end position="188"/>
    </location>
</feature>
<keyword evidence="4 5" id="KW-0472">Membrane</keyword>
<dbReference type="Pfam" id="PF07690">
    <property type="entry name" value="MFS_1"/>
    <property type="match status" value="1"/>
</dbReference>
<dbReference type="PANTHER" id="PTHR23530:SF1">
    <property type="entry name" value="PERMEASE, MAJOR FACILITATOR SUPERFAMILY-RELATED"/>
    <property type="match status" value="1"/>
</dbReference>
<accession>A0A4R2GUX2</accession>
<dbReference type="OrthoDB" id="3513479at2"/>
<evidence type="ECO:0000259" key="6">
    <source>
        <dbReference type="PROSITE" id="PS50850"/>
    </source>
</evidence>
<feature type="transmembrane region" description="Helical" evidence="5">
    <location>
        <begin position="291"/>
        <end position="313"/>
    </location>
</feature>
<feature type="transmembrane region" description="Helical" evidence="5">
    <location>
        <begin position="386"/>
        <end position="406"/>
    </location>
</feature>
<dbReference type="Proteomes" id="UP000294508">
    <property type="component" value="Unassembled WGS sequence"/>
</dbReference>
<dbReference type="SUPFAM" id="SSF103473">
    <property type="entry name" value="MFS general substrate transporter"/>
    <property type="match status" value="1"/>
</dbReference>
<feature type="transmembrane region" description="Helical" evidence="5">
    <location>
        <begin position="259"/>
        <end position="279"/>
    </location>
</feature>
<dbReference type="InterPro" id="IPR053160">
    <property type="entry name" value="MFS_DHA3_Transporter"/>
</dbReference>
<evidence type="ECO:0000256" key="1">
    <source>
        <dbReference type="ARBA" id="ARBA00004651"/>
    </source>
</evidence>
<evidence type="ECO:0000256" key="2">
    <source>
        <dbReference type="ARBA" id="ARBA00022692"/>
    </source>
</evidence>
<dbReference type="GO" id="GO:0022857">
    <property type="term" value="F:transmembrane transporter activity"/>
    <property type="evidence" value="ECO:0007669"/>
    <property type="project" value="InterPro"/>
</dbReference>
<dbReference type="InterPro" id="IPR036259">
    <property type="entry name" value="MFS_trans_sf"/>
</dbReference>
<feature type="transmembrane region" description="Helical" evidence="5">
    <location>
        <begin position="229"/>
        <end position="247"/>
    </location>
</feature>
<feature type="transmembrane region" description="Helical" evidence="5">
    <location>
        <begin position="319"/>
        <end position="341"/>
    </location>
</feature>
<comment type="caution">
    <text evidence="7">The sequence shown here is derived from an EMBL/GenBank/DDBJ whole genome shotgun (WGS) entry which is preliminary data.</text>
</comment>
<reference evidence="7 8" key="1">
    <citation type="journal article" date="2015" name="Stand. Genomic Sci.">
        <title>Genomic Encyclopedia of Bacterial and Archaeal Type Strains, Phase III: the genomes of soil and plant-associated and newly described type strains.</title>
        <authorList>
            <person name="Whitman W.B."/>
            <person name="Woyke T."/>
            <person name="Klenk H.P."/>
            <person name="Zhou Y."/>
            <person name="Lilburn T.G."/>
            <person name="Beck B.J."/>
            <person name="De Vos P."/>
            <person name="Vandamme P."/>
            <person name="Eisen J.A."/>
            <person name="Garrity G."/>
            <person name="Hugenholtz P."/>
            <person name="Kyrpides N.C."/>
        </authorList>
    </citation>
    <scope>NUCLEOTIDE SEQUENCE [LARGE SCALE GENOMIC DNA]</scope>
    <source>
        <strain evidence="7 8">VKM Ac-2572</strain>
    </source>
</reference>
<organism evidence="7 8">
    <name type="scientific">Kribbella steppae</name>
    <dbReference type="NCBI Taxonomy" id="2512223"/>
    <lineage>
        <taxon>Bacteria</taxon>
        <taxon>Bacillati</taxon>
        <taxon>Actinomycetota</taxon>
        <taxon>Actinomycetes</taxon>
        <taxon>Propionibacteriales</taxon>
        <taxon>Kribbellaceae</taxon>
        <taxon>Kribbella</taxon>
    </lineage>
</organism>
<dbReference type="InterPro" id="IPR020846">
    <property type="entry name" value="MFS_dom"/>
</dbReference>
<evidence type="ECO:0000256" key="3">
    <source>
        <dbReference type="ARBA" id="ARBA00022989"/>
    </source>
</evidence>
<dbReference type="Gene3D" id="1.20.1250.20">
    <property type="entry name" value="MFS general substrate transporter like domains"/>
    <property type="match status" value="1"/>
</dbReference>
<feature type="transmembrane region" description="Helical" evidence="5">
    <location>
        <begin position="72"/>
        <end position="97"/>
    </location>
</feature>
<dbReference type="InterPro" id="IPR011701">
    <property type="entry name" value="MFS"/>
</dbReference>
<dbReference type="GO" id="GO:0005886">
    <property type="term" value="C:plasma membrane"/>
    <property type="evidence" value="ECO:0007669"/>
    <property type="project" value="UniProtKB-SubCell"/>
</dbReference>
<dbReference type="PROSITE" id="PS50850">
    <property type="entry name" value="MFS"/>
    <property type="match status" value="1"/>
</dbReference>
<feature type="transmembrane region" description="Helical" evidence="5">
    <location>
        <begin position="12"/>
        <end position="33"/>
    </location>
</feature>
<sequence length="418" mass="41722">MTASGAARRFALISFLSWLPTGLFIPVLVLLLLDKGVSLTAVAALGVAYSVAIMVLELPTGGLADVVGRRPMIVASAAASLIALLLLGLAESILLLVASSILRGIGRALGSGPVEAWYVDTVQARSEVSDAELSRGLSFGLMASSVALAVGTVAGALIPFALHTSLAVPVLIAAACDAVRLVVTIFAMPEPKYAPATLRSVLRGVPAAIATGLSLGVRNALLIRILSTGAGMVAALAVIELLTPAWMGELAGSPDRGVLAYGIVAAVGFAADAVGSGLSMRLTRRLDSARAVCLVGFAVSVFSLACLAGATAVDGLGGILAAGGAYLLMFVGLGIVGGPMGQLLHSQVASAERATVLSVQSLIGYLGGAVGAVALGQLAVATSMAAAFGVAAVLLAIPGWLLVTAATPARAESRQVEV</sequence>